<evidence type="ECO:0000313" key="3">
    <source>
        <dbReference type="Proteomes" id="UP000319023"/>
    </source>
</evidence>
<proteinExistence type="predicted"/>
<gene>
    <name evidence="2" type="ORF">EVB01_01865</name>
</gene>
<dbReference type="InterPro" id="IPR011009">
    <property type="entry name" value="Kinase-like_dom_sf"/>
</dbReference>
<evidence type="ECO:0000313" key="2">
    <source>
        <dbReference type="EMBL" id="RZO11819.1"/>
    </source>
</evidence>
<dbReference type="EMBL" id="SHBN01000028">
    <property type="protein sequence ID" value="RZO11819.1"/>
    <property type="molecule type" value="Genomic_DNA"/>
</dbReference>
<dbReference type="Gene3D" id="3.90.1200.10">
    <property type="match status" value="1"/>
</dbReference>
<keyword evidence="2" id="KW-0808">Transferase</keyword>
<name>A0A520LSR9_9GAMM</name>
<comment type="caution">
    <text evidence="2">The sequence shown here is derived from an EMBL/GenBank/DDBJ whole genome shotgun (WGS) entry which is preliminary data.</text>
</comment>
<dbReference type="Gene3D" id="3.30.200.20">
    <property type="entry name" value="Phosphorylase Kinase, domain 1"/>
    <property type="match status" value="1"/>
</dbReference>
<sequence length="320" mass="36839">MASLNEKDILELGERCGYPSQQAIALKTEASGREYWRLTRQNASFILCYLDPQKGSHAQFIKIANIFSEHQINSSKVLDSFPELGITIQNDLGDLSLLEVENRNDFKELTLKCLDLLVEIQAIPNLNIPSLESADLINQMMLFNKIFCKEFLDVEADPSIEKLIEKASSELSAQPHVNCHFDFERRNLILSERNEIFVIDFQDLSRGPIGIDLAGILLDHYSLADHDAINQALKYYQEKSYFIDGSIDPFELFRWGGVQRNLRILGVLSRLYLHEDKDFRLMDMPLILKNLISIVPDNWTCKEYLIEKIQPKLKNKLSMI</sequence>
<feature type="domain" description="Aminoglycoside phosphotransferase" evidence="1">
    <location>
        <begin position="28"/>
        <end position="232"/>
    </location>
</feature>
<dbReference type="Proteomes" id="UP000319023">
    <property type="component" value="Unassembled WGS sequence"/>
</dbReference>
<evidence type="ECO:0000259" key="1">
    <source>
        <dbReference type="Pfam" id="PF01636"/>
    </source>
</evidence>
<dbReference type="InterPro" id="IPR002575">
    <property type="entry name" value="Aminoglycoside_PTrfase"/>
</dbReference>
<accession>A0A520LSR9</accession>
<protein>
    <submittedName>
        <fullName evidence="2">Aminoglycoside phosphotransferase</fullName>
    </submittedName>
</protein>
<reference evidence="2 3" key="1">
    <citation type="submission" date="2019-02" db="EMBL/GenBank/DDBJ databases">
        <title>Prokaryotic population dynamics and viral predation in marine succession experiment using metagenomics: the confinement effect.</title>
        <authorList>
            <person name="Haro-Moreno J.M."/>
            <person name="Rodriguez-Valera F."/>
            <person name="Lopez-Perez M."/>
        </authorList>
    </citation>
    <scope>NUCLEOTIDE SEQUENCE [LARGE SCALE GENOMIC DNA]</scope>
    <source>
        <strain evidence="2">MED-G168</strain>
    </source>
</reference>
<dbReference type="GO" id="GO:0016740">
    <property type="term" value="F:transferase activity"/>
    <property type="evidence" value="ECO:0007669"/>
    <property type="project" value="UniProtKB-KW"/>
</dbReference>
<dbReference type="AlphaFoldDB" id="A0A520LSR9"/>
<organism evidence="2 3">
    <name type="scientific">SAR86 cluster bacterium</name>
    <dbReference type="NCBI Taxonomy" id="2030880"/>
    <lineage>
        <taxon>Bacteria</taxon>
        <taxon>Pseudomonadati</taxon>
        <taxon>Pseudomonadota</taxon>
        <taxon>Gammaproteobacteria</taxon>
        <taxon>SAR86 cluster</taxon>
    </lineage>
</organism>
<dbReference type="Pfam" id="PF01636">
    <property type="entry name" value="APH"/>
    <property type="match status" value="1"/>
</dbReference>
<dbReference type="SUPFAM" id="SSF56112">
    <property type="entry name" value="Protein kinase-like (PK-like)"/>
    <property type="match status" value="1"/>
</dbReference>